<dbReference type="InterPro" id="IPR029033">
    <property type="entry name" value="His_PPase_superfam"/>
</dbReference>
<name>A0A6F8PS34_9GAMM</name>
<keyword evidence="3" id="KW-1185">Reference proteome</keyword>
<accession>A0A6F8PS34</accession>
<dbReference type="Gene3D" id="3.40.50.1240">
    <property type="entry name" value="Phosphoglycerate mutase-like"/>
    <property type="match status" value="1"/>
</dbReference>
<feature type="signal peptide" evidence="1">
    <location>
        <begin position="1"/>
        <end position="26"/>
    </location>
</feature>
<evidence type="ECO:0000313" key="2">
    <source>
        <dbReference type="EMBL" id="BBP44844.1"/>
    </source>
</evidence>
<reference evidence="3" key="1">
    <citation type="submission" date="2019-11" db="EMBL/GenBank/DDBJ databases">
        <title>Isolation and characterization of two novel species in the genus Thiomicrorhabdus.</title>
        <authorList>
            <person name="Mochizuki J."/>
            <person name="Kojima H."/>
            <person name="Fukui M."/>
        </authorList>
    </citation>
    <scope>NUCLEOTIDE SEQUENCE [LARGE SCALE GENOMIC DNA]</scope>
    <source>
        <strain evidence="3">aks77</strain>
    </source>
</reference>
<proteinExistence type="predicted"/>
<dbReference type="Proteomes" id="UP000501726">
    <property type="component" value="Chromosome"/>
</dbReference>
<dbReference type="KEGG" id="tse:THMIRHAS_02170"/>
<sequence length="220" mass="24276">MTSSSKYSVRTLFALLLFLFVSIVVAAQSPAQKPEFAEKIATQALLKQLQNGGLVIYMRHGYTDNHRPDQAPKVDLADCTTQRVLNQQGINITTQVGHYLRQAQIPIGEVFSSPMCRAKDSAKNAFGKFTVDNNLMYYGAMTSAEKKPVIANTQRLVSTPVAAGSNRVVVAHAPNMVDLINYFPEEATLVIFEPLDNGQFDYLGSIRPKDWPALLQSLTP</sequence>
<evidence type="ECO:0000313" key="3">
    <source>
        <dbReference type="Proteomes" id="UP000501726"/>
    </source>
</evidence>
<evidence type="ECO:0000256" key="1">
    <source>
        <dbReference type="SAM" id="SignalP"/>
    </source>
</evidence>
<dbReference type="CDD" id="cd07040">
    <property type="entry name" value="HP"/>
    <property type="match status" value="1"/>
</dbReference>
<dbReference type="SUPFAM" id="SSF53254">
    <property type="entry name" value="Phosphoglycerate mutase-like"/>
    <property type="match status" value="1"/>
</dbReference>
<feature type="chain" id="PRO_5026198853" description="Histidine phosphatase family protein" evidence="1">
    <location>
        <begin position="27"/>
        <end position="220"/>
    </location>
</feature>
<organism evidence="2 3">
    <name type="scientific">Thiosulfatimonas sediminis</name>
    <dbReference type="NCBI Taxonomy" id="2675054"/>
    <lineage>
        <taxon>Bacteria</taxon>
        <taxon>Pseudomonadati</taxon>
        <taxon>Pseudomonadota</taxon>
        <taxon>Gammaproteobacteria</taxon>
        <taxon>Thiotrichales</taxon>
        <taxon>Piscirickettsiaceae</taxon>
        <taxon>Thiosulfatimonas</taxon>
    </lineage>
</organism>
<dbReference type="EMBL" id="AP021889">
    <property type="protein sequence ID" value="BBP44844.1"/>
    <property type="molecule type" value="Genomic_DNA"/>
</dbReference>
<evidence type="ECO:0008006" key="4">
    <source>
        <dbReference type="Google" id="ProtNLM"/>
    </source>
</evidence>
<gene>
    <name evidence="2" type="ORF">THMIRHAS_02170</name>
</gene>
<keyword evidence="1" id="KW-0732">Signal</keyword>
<protein>
    <recommendedName>
        <fullName evidence="4">Histidine phosphatase family protein</fullName>
    </recommendedName>
</protein>
<dbReference type="AlphaFoldDB" id="A0A6F8PS34"/>